<dbReference type="AlphaFoldDB" id="A0A1S2NHR7"/>
<name>A0A1S2NHR7_9BURK</name>
<reference evidence="1 2" key="1">
    <citation type="submission" date="2014-10" db="EMBL/GenBank/DDBJ databases">
        <authorList>
            <person name="Seo M.-J."/>
            <person name="Seok Y.J."/>
            <person name="Cha I.-T."/>
        </authorList>
    </citation>
    <scope>NUCLEOTIDE SEQUENCE [LARGE SCALE GENOMIC DNA]</scope>
    <source>
        <strain evidence="1 2">NEU</strain>
    </source>
</reference>
<gene>
    <name evidence="1" type="ORF">LO55_1951</name>
</gene>
<dbReference type="EMBL" id="JRYB01000001">
    <property type="protein sequence ID" value="OIJ44373.1"/>
    <property type="molecule type" value="Genomic_DNA"/>
</dbReference>
<dbReference type="RefSeq" id="WP_071361293.1">
    <property type="nucleotide sequence ID" value="NZ_JRYB01000001.1"/>
</dbReference>
<accession>A0A1S2NHR7</accession>
<evidence type="ECO:0000313" key="1">
    <source>
        <dbReference type="EMBL" id="OIJ44373.1"/>
    </source>
</evidence>
<evidence type="ECO:0000313" key="2">
    <source>
        <dbReference type="Proteomes" id="UP000180246"/>
    </source>
</evidence>
<comment type="caution">
    <text evidence="1">The sequence shown here is derived from an EMBL/GenBank/DDBJ whole genome shotgun (WGS) entry which is preliminary data.</text>
</comment>
<proteinExistence type="predicted"/>
<dbReference type="Proteomes" id="UP000180246">
    <property type="component" value="Unassembled WGS sequence"/>
</dbReference>
<organism evidence="1 2">
    <name type="scientific">Massilia timonae</name>
    <dbReference type="NCBI Taxonomy" id="47229"/>
    <lineage>
        <taxon>Bacteria</taxon>
        <taxon>Pseudomonadati</taxon>
        <taxon>Pseudomonadota</taxon>
        <taxon>Betaproteobacteria</taxon>
        <taxon>Burkholderiales</taxon>
        <taxon>Oxalobacteraceae</taxon>
        <taxon>Telluria group</taxon>
        <taxon>Massilia</taxon>
    </lineage>
</organism>
<protein>
    <submittedName>
        <fullName evidence="1">Uncharacterized protein</fullName>
    </submittedName>
</protein>
<sequence>MMTAFSSYLTQQLLASLAAKTLLMAHYKPLRALDAKVKLLFDATPSTIPQARLNNALRHRMDAWNAGDDDELQCNLAMTQVPVGHQIRTLNAAPLTDKRLLLASMPIVDVQHAAWFLNLTEPAFNHFNAFHRDIFGQCYMNRRRYSLDELTLIKNNPEWLSGHLKSFAPATIPMPNYPQFHPLTVVDYKVAMAFCNIPWEDMPKVAYVTKDGVCTYYLADLDKIRIENLSAY</sequence>